<dbReference type="Pfam" id="PF04268">
    <property type="entry name" value="SoxG"/>
    <property type="match status" value="1"/>
</dbReference>
<dbReference type="RefSeq" id="WP_171919504.1">
    <property type="nucleotide sequence ID" value="NZ_CP102487.1"/>
</dbReference>
<accession>A0AA94XT37</accession>
<dbReference type="EMBL" id="CP102487">
    <property type="protein sequence ID" value="UUX58344.1"/>
    <property type="molecule type" value="Genomic_DNA"/>
</dbReference>
<dbReference type="AlphaFoldDB" id="A0AA94XT37"/>
<dbReference type="Proteomes" id="UP001060018">
    <property type="component" value="Chromosome"/>
</dbReference>
<evidence type="ECO:0000313" key="2">
    <source>
        <dbReference type="Proteomes" id="UP001060018"/>
    </source>
</evidence>
<dbReference type="InterPro" id="IPR027266">
    <property type="entry name" value="TrmE/GcvT-like"/>
</dbReference>
<dbReference type="Gene3D" id="3.30.1360.120">
    <property type="entry name" value="Probable tRNA modification gtpase trme, domain 1"/>
    <property type="match status" value="1"/>
</dbReference>
<protein>
    <submittedName>
        <fullName evidence="1">Sarcosine oxidase subunit gamma family protein</fullName>
    </submittedName>
</protein>
<dbReference type="Gene3D" id="3.30.70.1520">
    <property type="entry name" value="Heterotetrameric sarcosine oxidase"/>
    <property type="match status" value="1"/>
</dbReference>
<gene>
    <name evidence="1" type="primary">soxG</name>
    <name evidence="1" type="ORF">NUH22_13710</name>
</gene>
<dbReference type="SUPFAM" id="SSF103025">
    <property type="entry name" value="Folate-binding domain"/>
    <property type="match status" value="1"/>
</dbReference>
<dbReference type="InterPro" id="IPR007375">
    <property type="entry name" value="SoxG"/>
</dbReference>
<evidence type="ECO:0000313" key="1">
    <source>
        <dbReference type="EMBL" id="UUX58344.1"/>
    </source>
</evidence>
<dbReference type="InterPro" id="IPR006280">
    <property type="entry name" value="SoxG_het"/>
</dbReference>
<dbReference type="GO" id="GO:0008115">
    <property type="term" value="F:sarcosine oxidase activity"/>
    <property type="evidence" value="ECO:0007669"/>
    <property type="project" value="InterPro"/>
</dbReference>
<dbReference type="NCBIfam" id="TIGR01375">
    <property type="entry name" value="soxG"/>
    <property type="match status" value="1"/>
</dbReference>
<proteinExistence type="predicted"/>
<organism evidence="1 2">
    <name type="scientific">Glutamicibacter halophytocola</name>
    <dbReference type="NCBI Taxonomy" id="1933880"/>
    <lineage>
        <taxon>Bacteria</taxon>
        <taxon>Bacillati</taxon>
        <taxon>Actinomycetota</taxon>
        <taxon>Actinomycetes</taxon>
        <taxon>Micrococcales</taxon>
        <taxon>Micrococcaceae</taxon>
        <taxon>Glutamicibacter</taxon>
    </lineage>
</organism>
<reference evidence="1" key="1">
    <citation type="journal article" date="2022" name="Pest Manag. Sci.">
        <title>Glutamicibacter halophytocola-mediated host fitness of potato tuber moth on Solanaceae crops.</title>
        <authorList>
            <person name="Wang W."/>
            <person name="Xiao G."/>
            <person name="Du G."/>
            <person name="Chang L."/>
            <person name="Yang Y."/>
            <person name="Ye J."/>
            <person name="Chen B."/>
        </authorList>
    </citation>
    <scope>NUCLEOTIDE SEQUENCE</scope>
    <source>
        <strain evidence="1">S2</strain>
    </source>
</reference>
<dbReference type="GO" id="GO:1901053">
    <property type="term" value="P:sarcosine catabolic process"/>
    <property type="evidence" value="ECO:0007669"/>
    <property type="project" value="InterPro"/>
</dbReference>
<sequence length="200" mass="20813">MASNTLIEARRSPAAHLQQLMAEASVAGGLSLGEVAFTTQVSVRCAPGSAGYGALAEATGVGLPEKVGQVAGEAGGVGVLWLGPDEFLVTAPEDAALASRLEAALGQEPGQVVDLSANRSVLELCGANAPLVLRKSCPADLHPRSFAVNQAITTSLAGIPVLLWRTGEESWRIMPRASFTEHTVHWMIDAMLEFASDPVD</sequence>
<name>A0AA94XT37_9MICC</name>